<evidence type="ECO:0000313" key="2">
    <source>
        <dbReference type="Proteomes" id="UP001309876"/>
    </source>
</evidence>
<protein>
    <submittedName>
        <fullName evidence="1">Uncharacterized protein</fullName>
    </submittedName>
</protein>
<dbReference type="AlphaFoldDB" id="A0AAN7SX42"/>
<comment type="caution">
    <text evidence="1">The sequence shown here is derived from an EMBL/GenBank/DDBJ whole genome shotgun (WGS) entry which is preliminary data.</text>
</comment>
<reference evidence="1 2" key="1">
    <citation type="submission" date="2023-08" db="EMBL/GenBank/DDBJ databases">
        <title>Black Yeasts Isolated from many extreme environments.</title>
        <authorList>
            <person name="Coleine C."/>
            <person name="Stajich J.E."/>
            <person name="Selbmann L."/>
        </authorList>
    </citation>
    <scope>NUCLEOTIDE SEQUENCE [LARGE SCALE GENOMIC DNA]</scope>
    <source>
        <strain evidence="1 2">CCFEE 5910</strain>
    </source>
</reference>
<dbReference type="EMBL" id="JAVRRJ010000006">
    <property type="protein sequence ID" value="KAK5083830.1"/>
    <property type="molecule type" value="Genomic_DNA"/>
</dbReference>
<proteinExistence type="predicted"/>
<dbReference type="Proteomes" id="UP001309876">
    <property type="component" value="Unassembled WGS sequence"/>
</dbReference>
<sequence length="112" mass="12170">MGAEDQKIIVDEIAEDEEKLVEKVKTMSGTNVQLDADEATGNNLVLIDSSVCAVLVNLRSAEGTIRITGKNVALFVPTGPDEKHKFAIVTIENGQTGMLLGQPSVRYFRRIP</sequence>
<organism evidence="1 2">
    <name type="scientific">Lithohypha guttulata</name>
    <dbReference type="NCBI Taxonomy" id="1690604"/>
    <lineage>
        <taxon>Eukaryota</taxon>
        <taxon>Fungi</taxon>
        <taxon>Dikarya</taxon>
        <taxon>Ascomycota</taxon>
        <taxon>Pezizomycotina</taxon>
        <taxon>Eurotiomycetes</taxon>
        <taxon>Chaetothyriomycetidae</taxon>
        <taxon>Chaetothyriales</taxon>
        <taxon>Trichomeriaceae</taxon>
        <taxon>Lithohypha</taxon>
    </lineage>
</organism>
<gene>
    <name evidence="1" type="ORF">LTR05_006336</name>
</gene>
<name>A0AAN7SX42_9EURO</name>
<keyword evidence="2" id="KW-1185">Reference proteome</keyword>
<evidence type="ECO:0000313" key="1">
    <source>
        <dbReference type="EMBL" id="KAK5083830.1"/>
    </source>
</evidence>
<accession>A0AAN7SX42</accession>